<reference evidence="2" key="1">
    <citation type="journal article" date="2019" name="Int. J. Syst. Evol. Microbiol.">
        <title>The Global Catalogue of Microorganisms (GCM) 10K type strain sequencing project: providing services to taxonomists for standard genome sequencing and annotation.</title>
        <authorList>
            <consortium name="The Broad Institute Genomics Platform"/>
            <consortium name="The Broad Institute Genome Sequencing Center for Infectious Disease"/>
            <person name="Wu L."/>
            <person name="Ma J."/>
        </authorList>
    </citation>
    <scope>NUCLEOTIDE SEQUENCE [LARGE SCALE GENOMIC DNA]</scope>
    <source>
        <strain evidence="2">KACC 12649</strain>
    </source>
</reference>
<name>A0ABW0L6G9_9BURK</name>
<evidence type="ECO:0000313" key="1">
    <source>
        <dbReference type="EMBL" id="MFC5461374.1"/>
    </source>
</evidence>
<keyword evidence="2" id="KW-1185">Reference proteome</keyword>
<dbReference type="PANTHER" id="PTHR21174:SF0">
    <property type="entry name" value="HD PHOSPHOHYDROLASE FAMILY PROTEIN-RELATED"/>
    <property type="match status" value="1"/>
</dbReference>
<organism evidence="1 2">
    <name type="scientific">Massilia niabensis</name>
    <dbReference type="NCBI Taxonomy" id="544910"/>
    <lineage>
        <taxon>Bacteria</taxon>
        <taxon>Pseudomonadati</taxon>
        <taxon>Pseudomonadota</taxon>
        <taxon>Betaproteobacteria</taxon>
        <taxon>Burkholderiales</taxon>
        <taxon>Oxalobacteraceae</taxon>
        <taxon>Telluria group</taxon>
        <taxon>Massilia</taxon>
    </lineage>
</organism>
<dbReference type="InterPro" id="IPR009218">
    <property type="entry name" value="HD_phosphohydro"/>
</dbReference>
<dbReference type="SUPFAM" id="SSF109604">
    <property type="entry name" value="HD-domain/PDEase-like"/>
    <property type="match status" value="1"/>
</dbReference>
<accession>A0ABW0L6G9</accession>
<keyword evidence="1" id="KW-0675">Receptor</keyword>
<evidence type="ECO:0000313" key="2">
    <source>
        <dbReference type="Proteomes" id="UP001596050"/>
    </source>
</evidence>
<dbReference type="Gene3D" id="1.10.3210.10">
    <property type="entry name" value="Hypothetical protein af1432"/>
    <property type="match status" value="1"/>
</dbReference>
<proteinExistence type="predicted"/>
<dbReference type="EMBL" id="JBHSMU010000015">
    <property type="protein sequence ID" value="MFC5461374.1"/>
    <property type="molecule type" value="Genomic_DNA"/>
</dbReference>
<dbReference type="PANTHER" id="PTHR21174">
    <property type="match status" value="1"/>
</dbReference>
<comment type="caution">
    <text evidence="1">The sequence shown here is derived from an EMBL/GenBank/DDBJ whole genome shotgun (WGS) entry which is preliminary data.</text>
</comment>
<gene>
    <name evidence="1" type="ORF">ACFPN5_16305</name>
</gene>
<dbReference type="Proteomes" id="UP001596050">
    <property type="component" value="Unassembled WGS sequence"/>
</dbReference>
<protein>
    <submittedName>
        <fullName evidence="1">N-methyl-D-aspartate receptor NMDAR2C subunit</fullName>
    </submittedName>
</protein>
<dbReference type="PIRSF" id="PIRSF035170">
    <property type="entry name" value="HD_phosphohydro"/>
    <property type="match status" value="1"/>
</dbReference>
<sequence>MSFHARWEGLWQALGKPLPAGLLGALLAAYGEPQRHYHTLQHLAECFAHLDEAQAPAGQAREVELALWFHDAVYDVHVRDNERRSADWALRDLGAAGLPPGLCERVAFLVMSTAHDAPAASPDAQLLTDIDLAILGAPRARFAEYERQIRAEYAHVLAALFAGKRREVLQGFLERDRIYQTAHFATRYEQAARANLAQAIALPG</sequence>
<dbReference type="RefSeq" id="WP_379784818.1">
    <property type="nucleotide sequence ID" value="NZ_JBHSMU010000015.1"/>
</dbReference>